<name>A0AAP5BHL1_9BURK</name>
<reference evidence="2" key="1">
    <citation type="submission" date="2022-06" db="EMBL/GenBank/DDBJ databases">
        <title>PHB producers.</title>
        <authorList>
            <person name="Besaury L."/>
        </authorList>
    </citation>
    <scope>NUCLEOTIDE SEQUENCE</scope>
    <source>
        <strain evidence="2 3">SEWS6</strain>
    </source>
</reference>
<evidence type="ECO:0000313" key="4">
    <source>
        <dbReference type="Proteomes" id="UP001242288"/>
    </source>
</evidence>
<dbReference type="Gene3D" id="3.40.50.720">
    <property type="entry name" value="NAD(P)-binding Rossmann-like Domain"/>
    <property type="match status" value="1"/>
</dbReference>
<dbReference type="RefSeq" id="WP_266259846.1">
    <property type="nucleotide sequence ID" value="NZ_JAMXWF010000024.1"/>
</dbReference>
<dbReference type="InterPro" id="IPR002347">
    <property type="entry name" value="SDR_fam"/>
</dbReference>
<gene>
    <name evidence="2" type="ORF">NIE36_26230</name>
    <name evidence="1" type="ORF">OSB80_26310</name>
</gene>
<proteinExistence type="predicted"/>
<dbReference type="InterPro" id="IPR020904">
    <property type="entry name" value="Sc_DH/Rdtase_CS"/>
</dbReference>
<dbReference type="InterPro" id="IPR036291">
    <property type="entry name" value="NAD(P)-bd_dom_sf"/>
</dbReference>
<dbReference type="PANTHER" id="PTHR43976">
    <property type="entry name" value="SHORT CHAIN DEHYDROGENASE"/>
    <property type="match status" value="1"/>
</dbReference>
<dbReference type="PRINTS" id="PR00081">
    <property type="entry name" value="GDHRDH"/>
</dbReference>
<comment type="caution">
    <text evidence="2">The sequence shown here is derived from an EMBL/GenBank/DDBJ whole genome shotgun (WGS) entry which is preliminary data.</text>
</comment>
<dbReference type="Pfam" id="PF00106">
    <property type="entry name" value="adh_short"/>
    <property type="match status" value="1"/>
</dbReference>
<dbReference type="EMBL" id="JAMXWF010000024">
    <property type="protein sequence ID" value="MDQ6410680.1"/>
    <property type="molecule type" value="Genomic_DNA"/>
</dbReference>
<organism evidence="2 4">
    <name type="scientific">Paraburkholderia madseniana</name>
    <dbReference type="NCBI Taxonomy" id="2599607"/>
    <lineage>
        <taxon>Bacteria</taxon>
        <taxon>Pseudomonadati</taxon>
        <taxon>Pseudomonadota</taxon>
        <taxon>Betaproteobacteria</taxon>
        <taxon>Burkholderiales</taxon>
        <taxon>Burkholderiaceae</taxon>
        <taxon>Paraburkholderia</taxon>
    </lineage>
</organism>
<dbReference type="AlphaFoldDB" id="A0AAP5BHL1"/>
<sequence length="306" mass="33233">MSQQTILITGAGSGFGKVIALELARAGHIVYASMRDLGGHSEERVTELRAVADEEKIALRPVELDVRSEESARVAVDLILSREGRIDVVMNNAAMMMHGLTEAFRPEQIAEIIDLNAISWVRVNRAALPAMRRAGRGLLLYIGSGINRLPDPFTGPYAASKAAGDVLAEVMGLEVARYGIETVIVQPGAYTSGTNHFKNAVSPIDAEVVSQYDRLAGLAGELAERLDRTNLPDRRHDVGEVAEAVRDIVAMTPGTRPRRVDIDPQGRNVCRINDVTAELQRDYFRRLGVEDLLQPGVEGAGSSSIR</sequence>
<dbReference type="EMBL" id="JAPKHW010000024">
    <property type="protein sequence ID" value="MCX4148862.1"/>
    <property type="molecule type" value="Genomic_DNA"/>
</dbReference>
<evidence type="ECO:0000313" key="1">
    <source>
        <dbReference type="EMBL" id="MCX4148862.1"/>
    </source>
</evidence>
<evidence type="ECO:0000313" key="2">
    <source>
        <dbReference type="EMBL" id="MDQ6410680.1"/>
    </source>
</evidence>
<accession>A0AAP5BHL1</accession>
<protein>
    <submittedName>
        <fullName evidence="2">SDR family NAD(P)-dependent oxidoreductase</fullName>
    </submittedName>
</protein>
<dbReference type="Proteomes" id="UP001242288">
    <property type="component" value="Unassembled WGS sequence"/>
</dbReference>
<dbReference type="PANTHER" id="PTHR43976:SF9">
    <property type="entry name" value="OXIDOREDUCTASE"/>
    <property type="match status" value="1"/>
</dbReference>
<dbReference type="SUPFAM" id="SSF51735">
    <property type="entry name" value="NAD(P)-binding Rossmann-fold domains"/>
    <property type="match status" value="1"/>
</dbReference>
<keyword evidence="3" id="KW-1185">Reference proteome</keyword>
<dbReference type="Proteomes" id="UP001209412">
    <property type="component" value="Unassembled WGS sequence"/>
</dbReference>
<dbReference type="PROSITE" id="PS00061">
    <property type="entry name" value="ADH_SHORT"/>
    <property type="match status" value="1"/>
</dbReference>
<dbReference type="InterPro" id="IPR051911">
    <property type="entry name" value="SDR_oxidoreductase"/>
</dbReference>
<evidence type="ECO:0000313" key="3">
    <source>
        <dbReference type="Proteomes" id="UP001209412"/>
    </source>
</evidence>